<evidence type="ECO:0000313" key="1">
    <source>
        <dbReference type="EMBL" id="QJQ00266.1"/>
    </source>
</evidence>
<sequence>MNIVGVNSFRIPLLREVCDVAANISRQWRDTLAQFLVFMESVKSLDIDAQWPMQRRKRDLNGIRAQIGEAENLNDLVLAGAPGKYLTNLLDMAGKQE</sequence>
<dbReference type="RefSeq" id="WP_017454152.1">
    <property type="nucleotide sequence ID" value="NZ_CP008956.1"/>
</dbReference>
<dbReference type="AlphaFoldDB" id="A0A6M3ZP13"/>
<gene>
    <name evidence="1" type="ORF">C798_08490</name>
</gene>
<proteinExistence type="predicted"/>
<protein>
    <submittedName>
        <fullName evidence="1">Uncharacterized protein</fullName>
    </submittedName>
</protein>
<evidence type="ECO:0000313" key="2">
    <source>
        <dbReference type="Proteomes" id="UP000501648"/>
    </source>
</evidence>
<reference evidence="1 2" key="1">
    <citation type="journal article" date="2012" name="J. Bacteriol.">
        <title>Genome sequence of the pathogenic Herbaspirillum seropedicae strain Os34, isolated from rice roots.</title>
        <authorList>
            <person name="Ye W."/>
            <person name="Ye S."/>
            <person name="Liu J."/>
            <person name="Chang S."/>
            <person name="Chen M."/>
            <person name="Zhu B."/>
            <person name="Guo L."/>
            <person name="An Q."/>
        </authorList>
    </citation>
    <scope>NUCLEOTIDE SEQUENCE [LARGE SCALE GENOMIC DNA]</scope>
    <source>
        <strain evidence="1 2">Os34</strain>
    </source>
</reference>
<name>A0A6M3ZP13_9BURK</name>
<accession>A0A6M3ZP13</accession>
<dbReference type="EMBL" id="CP008956">
    <property type="protein sequence ID" value="QJQ00266.1"/>
    <property type="molecule type" value="Genomic_DNA"/>
</dbReference>
<dbReference type="Proteomes" id="UP000501648">
    <property type="component" value="Chromosome"/>
</dbReference>
<organism evidence="1 2">
    <name type="scientific">Herbaspirillum rubrisubalbicans Os34</name>
    <dbReference type="NCBI Taxonomy" id="1235827"/>
    <lineage>
        <taxon>Bacteria</taxon>
        <taxon>Pseudomonadati</taxon>
        <taxon>Pseudomonadota</taxon>
        <taxon>Betaproteobacteria</taxon>
        <taxon>Burkholderiales</taxon>
        <taxon>Oxalobacteraceae</taxon>
        <taxon>Herbaspirillum</taxon>
    </lineage>
</organism>